<accession>A0A4Y3PIZ9</accession>
<organism evidence="2 3">
    <name type="scientific">Brevibacillus parabrevis</name>
    <dbReference type="NCBI Taxonomy" id="54914"/>
    <lineage>
        <taxon>Bacteria</taxon>
        <taxon>Bacillati</taxon>
        <taxon>Bacillota</taxon>
        <taxon>Bacilli</taxon>
        <taxon>Bacillales</taxon>
        <taxon>Paenibacillaceae</taxon>
        <taxon>Brevibacillus</taxon>
    </lineage>
</organism>
<evidence type="ECO:0000313" key="3">
    <source>
        <dbReference type="Proteomes" id="UP000316882"/>
    </source>
</evidence>
<gene>
    <name evidence="2" type="ORF">BPA01_40620</name>
</gene>
<feature type="domain" description="Xylose isomerase-like TIM barrel" evidence="1">
    <location>
        <begin position="22"/>
        <end position="246"/>
    </location>
</feature>
<dbReference type="InterPro" id="IPR050312">
    <property type="entry name" value="IolE/XylAMocC-like"/>
</dbReference>
<sequence>MKKEICYSDLALLTQPIEANIELLLEHGADKIELLMDGLQWDAMDDQIARMSKVLPQYNAGYTVHPPAWDTSLTSENKAIREASFSEYAKAIQFAHNIGAEHVVIHPGFCFSPVFDKEIAQMRAADAIHRLCKIAAPLGVKLAVENVGYKGASIFSEAEFAAFLDGMDSVAGYLLDTGHAYLNDWDIPALIRSISHRLLAVHLHDNYATGDDHLPIGEGGISWEPVFATLAQTAPDCQLILEYAPGTELVKLQQGKSVLLERLQLV</sequence>
<dbReference type="InterPro" id="IPR013022">
    <property type="entry name" value="Xyl_isomerase-like_TIM-brl"/>
</dbReference>
<comment type="caution">
    <text evidence="2">The sequence shown here is derived from an EMBL/GenBank/DDBJ whole genome shotgun (WGS) entry which is preliminary data.</text>
</comment>
<evidence type="ECO:0000259" key="1">
    <source>
        <dbReference type="Pfam" id="PF01261"/>
    </source>
</evidence>
<dbReference type="GO" id="GO:0016853">
    <property type="term" value="F:isomerase activity"/>
    <property type="evidence" value="ECO:0007669"/>
    <property type="project" value="UniProtKB-KW"/>
</dbReference>
<dbReference type="PANTHER" id="PTHR12110">
    <property type="entry name" value="HYDROXYPYRUVATE ISOMERASE"/>
    <property type="match status" value="1"/>
</dbReference>
<keyword evidence="3" id="KW-1185">Reference proteome</keyword>
<dbReference type="STRING" id="54914.AV540_03755"/>
<dbReference type="InterPro" id="IPR036237">
    <property type="entry name" value="Xyl_isomerase-like_sf"/>
</dbReference>
<dbReference type="RefSeq" id="WP_122962314.1">
    <property type="nucleotide sequence ID" value="NZ_BJMH01000023.1"/>
</dbReference>
<evidence type="ECO:0000313" key="2">
    <source>
        <dbReference type="EMBL" id="GEB34482.1"/>
    </source>
</evidence>
<dbReference type="Pfam" id="PF01261">
    <property type="entry name" value="AP_endonuc_2"/>
    <property type="match status" value="1"/>
</dbReference>
<dbReference type="Proteomes" id="UP000316882">
    <property type="component" value="Unassembled WGS sequence"/>
</dbReference>
<name>A0A4Y3PIZ9_BREPA</name>
<dbReference type="SUPFAM" id="SSF51658">
    <property type="entry name" value="Xylose isomerase-like"/>
    <property type="match status" value="1"/>
</dbReference>
<protein>
    <submittedName>
        <fullName evidence="2">Xylose isomerase</fullName>
    </submittedName>
</protein>
<keyword evidence="2" id="KW-0413">Isomerase</keyword>
<dbReference type="PANTHER" id="PTHR12110:SF21">
    <property type="entry name" value="XYLOSE ISOMERASE-LIKE TIM BARREL DOMAIN-CONTAINING PROTEIN"/>
    <property type="match status" value="1"/>
</dbReference>
<reference evidence="2 3" key="1">
    <citation type="submission" date="2019-06" db="EMBL/GenBank/DDBJ databases">
        <title>Whole genome shotgun sequence of Brevibacillus parabrevis NBRC 12334.</title>
        <authorList>
            <person name="Hosoyama A."/>
            <person name="Uohara A."/>
            <person name="Ohji S."/>
            <person name="Ichikawa N."/>
        </authorList>
    </citation>
    <scope>NUCLEOTIDE SEQUENCE [LARGE SCALE GENOMIC DNA]</scope>
    <source>
        <strain evidence="2 3">NBRC 12334</strain>
    </source>
</reference>
<proteinExistence type="predicted"/>
<dbReference type="Gene3D" id="3.20.20.150">
    <property type="entry name" value="Divalent-metal-dependent TIM barrel enzymes"/>
    <property type="match status" value="1"/>
</dbReference>
<dbReference type="AlphaFoldDB" id="A0A4Y3PIZ9"/>
<dbReference type="EMBL" id="BJMH01000023">
    <property type="protein sequence ID" value="GEB34482.1"/>
    <property type="molecule type" value="Genomic_DNA"/>
</dbReference>